<comment type="caution">
    <text evidence="8">The sequence shown here is derived from an EMBL/GenBank/DDBJ whole genome shotgun (WGS) entry which is preliminary data.</text>
</comment>
<keyword evidence="3" id="KW-0808">Transferase</keyword>
<evidence type="ECO:0000313" key="9">
    <source>
        <dbReference type="Proteomes" id="UP000078292"/>
    </source>
</evidence>
<dbReference type="InterPro" id="IPR040758">
    <property type="entry name" value="PrmC_N"/>
</dbReference>
<dbReference type="InterPro" id="IPR029063">
    <property type="entry name" value="SAM-dependent_MTases_sf"/>
</dbReference>
<evidence type="ECO:0000259" key="6">
    <source>
        <dbReference type="Pfam" id="PF05175"/>
    </source>
</evidence>
<dbReference type="GO" id="GO:0003676">
    <property type="term" value="F:nucleic acid binding"/>
    <property type="evidence" value="ECO:0007669"/>
    <property type="project" value="InterPro"/>
</dbReference>
<name>A0A1B7M1R9_9MICC</name>
<dbReference type="STRING" id="1837282.A6F49_06280"/>
<dbReference type="Pfam" id="PF17827">
    <property type="entry name" value="PrmC_N"/>
    <property type="match status" value="1"/>
</dbReference>
<dbReference type="Gene3D" id="3.40.50.150">
    <property type="entry name" value="Vaccinia Virus protein VP39"/>
    <property type="match status" value="1"/>
</dbReference>
<keyword evidence="9" id="KW-1185">Reference proteome</keyword>
<dbReference type="InterPro" id="IPR019874">
    <property type="entry name" value="RF_methyltr_PrmC"/>
</dbReference>
<dbReference type="InterPro" id="IPR004556">
    <property type="entry name" value="HemK-like"/>
</dbReference>
<comment type="catalytic activity">
    <reaction evidence="5">
        <text>L-glutaminyl-[peptide chain release factor] + S-adenosyl-L-methionine = N(5)-methyl-L-glutaminyl-[peptide chain release factor] + S-adenosyl-L-homocysteine + H(+)</text>
        <dbReference type="Rhea" id="RHEA:42896"/>
        <dbReference type="Rhea" id="RHEA-COMP:10271"/>
        <dbReference type="Rhea" id="RHEA-COMP:10272"/>
        <dbReference type="ChEBI" id="CHEBI:15378"/>
        <dbReference type="ChEBI" id="CHEBI:30011"/>
        <dbReference type="ChEBI" id="CHEBI:57856"/>
        <dbReference type="ChEBI" id="CHEBI:59789"/>
        <dbReference type="ChEBI" id="CHEBI:61891"/>
        <dbReference type="EC" id="2.1.1.297"/>
    </reaction>
</comment>
<reference evidence="8 9" key="1">
    <citation type="submission" date="2016-04" db="EMBL/GenBank/DDBJ databases">
        <title>First whole genome shotgun sequence of the bacterium Enteractinococcus sp. strain UASWS1574.</title>
        <authorList>
            <person name="Crovadore J."/>
            <person name="Chablais R."/>
            <person name="Lefort F."/>
        </authorList>
    </citation>
    <scope>NUCLEOTIDE SEQUENCE [LARGE SCALE GENOMIC DNA]</scope>
    <source>
        <strain evidence="8 9">UASWS1574</strain>
    </source>
</reference>
<dbReference type="PANTHER" id="PTHR18895:SF74">
    <property type="entry name" value="MTRF1L RELEASE FACTOR GLUTAMINE METHYLTRANSFERASE"/>
    <property type="match status" value="1"/>
</dbReference>
<dbReference type="EC" id="2.1.1.297" evidence="1"/>
<evidence type="ECO:0000256" key="2">
    <source>
        <dbReference type="ARBA" id="ARBA00022603"/>
    </source>
</evidence>
<gene>
    <name evidence="8" type="ORF">A6F49_06280</name>
</gene>
<dbReference type="RefSeq" id="WP_043057015.1">
    <property type="nucleotide sequence ID" value="NZ_LXEY01000011.1"/>
</dbReference>
<keyword evidence="4" id="KW-0949">S-adenosyl-L-methionine</keyword>
<evidence type="ECO:0000256" key="1">
    <source>
        <dbReference type="ARBA" id="ARBA00012771"/>
    </source>
</evidence>
<dbReference type="NCBIfam" id="TIGR03534">
    <property type="entry name" value="RF_mod_PrmC"/>
    <property type="match status" value="1"/>
</dbReference>
<dbReference type="Pfam" id="PF05175">
    <property type="entry name" value="MTS"/>
    <property type="match status" value="1"/>
</dbReference>
<dbReference type="GO" id="GO:0102559">
    <property type="term" value="F:peptide chain release factor N(5)-glutamine methyltransferase activity"/>
    <property type="evidence" value="ECO:0007669"/>
    <property type="project" value="UniProtKB-EC"/>
</dbReference>
<proteinExistence type="predicted"/>
<evidence type="ECO:0000313" key="8">
    <source>
        <dbReference type="EMBL" id="OAV62546.1"/>
    </source>
</evidence>
<feature type="domain" description="Release factor glutamine methyltransferase N-terminal" evidence="7">
    <location>
        <begin position="7"/>
        <end position="78"/>
    </location>
</feature>
<dbReference type="NCBIfam" id="TIGR00536">
    <property type="entry name" value="hemK_fam"/>
    <property type="match status" value="1"/>
</dbReference>
<dbReference type="OrthoDB" id="9800643at2"/>
<dbReference type="EMBL" id="LXEY01000011">
    <property type="protein sequence ID" value="OAV62546.1"/>
    <property type="molecule type" value="Genomic_DNA"/>
</dbReference>
<feature type="domain" description="Methyltransferase small" evidence="6">
    <location>
        <begin position="105"/>
        <end position="205"/>
    </location>
</feature>
<accession>A0A1B7M1R9</accession>
<dbReference type="InterPro" id="IPR002052">
    <property type="entry name" value="DNA_methylase_N6_adenine_CS"/>
</dbReference>
<dbReference type="GO" id="GO:0032259">
    <property type="term" value="P:methylation"/>
    <property type="evidence" value="ECO:0007669"/>
    <property type="project" value="UniProtKB-KW"/>
</dbReference>
<sequence>MTDVNEMIRLVQDHLSQAGIDSPQAEAATIVSHILGVSRGRLGVLRALGEQLDAEAVEQITELAKARATRTPLQYLIGTSAFYGLEVKVAPGVFIPRVETEVLVETTLQHFASHPGPLKILDLCTGTGTIAAALADQLQQRNILTDLWAVDISAQAAELAGENTAQHNVTVLCADATDHHSVIAAAPELSPLRAQFDAVVSNPPYIPTTTPVTQYEAEQDPERALYGGSADGTAIPLRIAEQAAGWLAPGGFFMMEHDHTHAQQLVAALAADPAWEQVQTVNDLTGAQRFVTAIRTPSAKPTPKSSPTLAQ</sequence>
<dbReference type="InterPro" id="IPR050320">
    <property type="entry name" value="N5-glutamine_MTase"/>
</dbReference>
<dbReference type="Proteomes" id="UP000078292">
    <property type="component" value="Unassembled WGS sequence"/>
</dbReference>
<evidence type="ECO:0000256" key="3">
    <source>
        <dbReference type="ARBA" id="ARBA00022679"/>
    </source>
</evidence>
<keyword evidence="2" id="KW-0489">Methyltransferase</keyword>
<dbReference type="SUPFAM" id="SSF53335">
    <property type="entry name" value="S-adenosyl-L-methionine-dependent methyltransferases"/>
    <property type="match status" value="1"/>
</dbReference>
<protein>
    <recommendedName>
        <fullName evidence="1">peptide chain release factor N(5)-glutamine methyltransferase</fullName>
        <ecNumber evidence="1">2.1.1.297</ecNumber>
    </recommendedName>
</protein>
<dbReference type="PROSITE" id="PS00092">
    <property type="entry name" value="N6_MTASE"/>
    <property type="match status" value="1"/>
</dbReference>
<dbReference type="AlphaFoldDB" id="A0A1B7M1R9"/>
<evidence type="ECO:0000259" key="7">
    <source>
        <dbReference type="Pfam" id="PF17827"/>
    </source>
</evidence>
<dbReference type="Gene3D" id="1.10.8.10">
    <property type="entry name" value="DNA helicase RuvA subunit, C-terminal domain"/>
    <property type="match status" value="1"/>
</dbReference>
<dbReference type="PANTHER" id="PTHR18895">
    <property type="entry name" value="HEMK METHYLTRANSFERASE"/>
    <property type="match status" value="1"/>
</dbReference>
<evidence type="ECO:0000256" key="4">
    <source>
        <dbReference type="ARBA" id="ARBA00022691"/>
    </source>
</evidence>
<dbReference type="CDD" id="cd02440">
    <property type="entry name" value="AdoMet_MTases"/>
    <property type="match status" value="1"/>
</dbReference>
<organism evidence="8 9">
    <name type="scientific">Enteractinococcus helveticum</name>
    <dbReference type="NCBI Taxonomy" id="1837282"/>
    <lineage>
        <taxon>Bacteria</taxon>
        <taxon>Bacillati</taxon>
        <taxon>Actinomycetota</taxon>
        <taxon>Actinomycetes</taxon>
        <taxon>Micrococcales</taxon>
        <taxon>Micrococcaceae</taxon>
    </lineage>
</organism>
<dbReference type="InterPro" id="IPR007848">
    <property type="entry name" value="Small_mtfrase_dom"/>
</dbReference>
<evidence type="ECO:0000256" key="5">
    <source>
        <dbReference type="ARBA" id="ARBA00048391"/>
    </source>
</evidence>